<gene>
    <name evidence="4" type="ORF">INQ41_11150</name>
</gene>
<evidence type="ECO:0008006" key="6">
    <source>
        <dbReference type="Google" id="ProtNLM"/>
    </source>
</evidence>
<organism evidence="4 5">
    <name type="scientific">Novilysobacter ciconiae</name>
    <dbReference type="NCBI Taxonomy" id="2781022"/>
    <lineage>
        <taxon>Bacteria</taxon>
        <taxon>Pseudomonadati</taxon>
        <taxon>Pseudomonadota</taxon>
        <taxon>Gammaproteobacteria</taxon>
        <taxon>Lysobacterales</taxon>
        <taxon>Lysobacteraceae</taxon>
        <taxon>Novilysobacter</taxon>
    </lineage>
</organism>
<sequence length="203" mass="22264">MRISTDIRCLAIGLLLAATILPVHAQSRTDAGVEALGRKLVALEANPDYANAASFERLQARNAVDALANARQSQYEAAYYVADRRVQIAEAAAETAAMQQEIRELDRERTELLLEASRRDAAAARAEAERLRIQAQVRAEEAERLRMQTQSDADAMAEVETALKDVAGAQAARLKAARARQAELARQEAELMGGKPDERPKKK</sequence>
<name>A0A7S6UF69_9GAMM</name>
<dbReference type="Proteomes" id="UP000594059">
    <property type="component" value="Chromosome"/>
</dbReference>
<dbReference type="EMBL" id="CP063656">
    <property type="protein sequence ID" value="QOW19182.1"/>
    <property type="molecule type" value="Genomic_DNA"/>
</dbReference>
<proteinExistence type="predicted"/>
<evidence type="ECO:0000256" key="2">
    <source>
        <dbReference type="SAM" id="MobiDB-lite"/>
    </source>
</evidence>
<feature type="coiled-coil region" evidence="1">
    <location>
        <begin position="88"/>
        <end position="145"/>
    </location>
</feature>
<keyword evidence="3" id="KW-0732">Signal</keyword>
<feature type="signal peptide" evidence="3">
    <location>
        <begin position="1"/>
        <end position="25"/>
    </location>
</feature>
<dbReference type="RefSeq" id="WP_193984494.1">
    <property type="nucleotide sequence ID" value="NZ_CP063656.1"/>
</dbReference>
<evidence type="ECO:0000313" key="5">
    <source>
        <dbReference type="Proteomes" id="UP000594059"/>
    </source>
</evidence>
<dbReference type="KEGG" id="lcic:INQ41_11150"/>
<keyword evidence="5" id="KW-1185">Reference proteome</keyword>
<accession>A0A7S6UF69</accession>
<reference evidence="4 5" key="1">
    <citation type="submission" date="2020-10" db="EMBL/GenBank/DDBJ databases">
        <title>complete genome sequencing of Lysobacter sp. H21R20.</title>
        <authorList>
            <person name="Bae J.-W."/>
            <person name="Lee S.-Y."/>
        </authorList>
    </citation>
    <scope>NUCLEOTIDE SEQUENCE [LARGE SCALE GENOMIC DNA]</scope>
    <source>
        <strain evidence="4 5">H21R20</strain>
    </source>
</reference>
<feature type="region of interest" description="Disordered" evidence="2">
    <location>
        <begin position="179"/>
        <end position="203"/>
    </location>
</feature>
<keyword evidence="1" id="KW-0175">Coiled coil</keyword>
<dbReference type="AlphaFoldDB" id="A0A7S6UF69"/>
<feature type="compositionally biased region" description="Basic and acidic residues" evidence="2">
    <location>
        <begin position="180"/>
        <end position="203"/>
    </location>
</feature>
<protein>
    <recommendedName>
        <fullName evidence="6">DUF4398 domain-containing protein</fullName>
    </recommendedName>
</protein>
<evidence type="ECO:0000313" key="4">
    <source>
        <dbReference type="EMBL" id="QOW19182.1"/>
    </source>
</evidence>
<evidence type="ECO:0000256" key="3">
    <source>
        <dbReference type="SAM" id="SignalP"/>
    </source>
</evidence>
<feature type="chain" id="PRO_5032614777" description="DUF4398 domain-containing protein" evidence="3">
    <location>
        <begin position="26"/>
        <end position="203"/>
    </location>
</feature>
<evidence type="ECO:0000256" key="1">
    <source>
        <dbReference type="SAM" id="Coils"/>
    </source>
</evidence>